<proteinExistence type="predicted"/>
<organism evidence="2 3">
    <name type="scientific">Ilex paraguariensis</name>
    <name type="common">yerba mate</name>
    <dbReference type="NCBI Taxonomy" id="185542"/>
    <lineage>
        <taxon>Eukaryota</taxon>
        <taxon>Viridiplantae</taxon>
        <taxon>Streptophyta</taxon>
        <taxon>Embryophyta</taxon>
        <taxon>Tracheophyta</taxon>
        <taxon>Spermatophyta</taxon>
        <taxon>Magnoliopsida</taxon>
        <taxon>eudicotyledons</taxon>
        <taxon>Gunneridae</taxon>
        <taxon>Pentapetalae</taxon>
        <taxon>asterids</taxon>
        <taxon>campanulids</taxon>
        <taxon>Aquifoliales</taxon>
        <taxon>Aquifoliaceae</taxon>
        <taxon>Ilex</taxon>
    </lineage>
</organism>
<evidence type="ECO:0008006" key="4">
    <source>
        <dbReference type="Google" id="ProtNLM"/>
    </source>
</evidence>
<feature type="compositionally biased region" description="Basic residues" evidence="1">
    <location>
        <begin position="163"/>
        <end position="174"/>
    </location>
</feature>
<feature type="compositionally biased region" description="Basic and acidic residues" evidence="1">
    <location>
        <begin position="150"/>
        <end position="159"/>
    </location>
</feature>
<evidence type="ECO:0000313" key="2">
    <source>
        <dbReference type="EMBL" id="CAK9163405.1"/>
    </source>
</evidence>
<keyword evidence="3" id="KW-1185">Reference proteome</keyword>
<comment type="caution">
    <text evidence="2">The sequence shown here is derived from an EMBL/GenBank/DDBJ whole genome shotgun (WGS) entry which is preliminary data.</text>
</comment>
<feature type="region of interest" description="Disordered" evidence="1">
    <location>
        <begin position="148"/>
        <end position="174"/>
    </location>
</feature>
<dbReference type="EMBL" id="CAUOFW020004020">
    <property type="protein sequence ID" value="CAK9163405.1"/>
    <property type="molecule type" value="Genomic_DNA"/>
</dbReference>
<dbReference type="AlphaFoldDB" id="A0ABC8T2H8"/>
<gene>
    <name evidence="2" type="ORF">ILEXP_LOCUS32448</name>
</gene>
<sequence length="189" mass="21329">MDVDDKELITEIKVDYQWKPKVCNVCKVFGHSDATCPILTRNGIWKPKQSAQNVTNDINEKGKAIMTVVELATKEYSNDPKCSYDDQDQAQSDLAEQTIQEDIQVTSIVIIDCHHIVSNPEPVSASNRFSNLEIEGGQLVVELNAQSENLEGKPREPKPLHNGNKKKKLKKKGHTPGLLKMFEHLILRR</sequence>
<protein>
    <recommendedName>
        <fullName evidence="4">Zinc knuckle CX2CX4HX4C domain-containing protein</fullName>
    </recommendedName>
</protein>
<evidence type="ECO:0000256" key="1">
    <source>
        <dbReference type="SAM" id="MobiDB-lite"/>
    </source>
</evidence>
<evidence type="ECO:0000313" key="3">
    <source>
        <dbReference type="Proteomes" id="UP001642360"/>
    </source>
</evidence>
<accession>A0ABC8T2H8</accession>
<name>A0ABC8T2H8_9AQUA</name>
<dbReference type="Proteomes" id="UP001642360">
    <property type="component" value="Unassembled WGS sequence"/>
</dbReference>
<reference evidence="2 3" key="1">
    <citation type="submission" date="2024-02" db="EMBL/GenBank/DDBJ databases">
        <authorList>
            <person name="Vignale AGUSTIN F."/>
            <person name="Sosa J E."/>
            <person name="Modenutti C."/>
        </authorList>
    </citation>
    <scope>NUCLEOTIDE SEQUENCE [LARGE SCALE GENOMIC DNA]</scope>
</reference>